<dbReference type="OrthoDB" id="9780744at2"/>
<comment type="subcellular location">
    <subcellularLocation>
        <location evidence="5">Cytoplasm</location>
    </subcellularLocation>
</comment>
<dbReference type="Pfam" id="PF00561">
    <property type="entry name" value="Abhydrolase_1"/>
    <property type="match status" value="1"/>
</dbReference>
<keyword evidence="8" id="KW-1185">Reference proteome</keyword>
<keyword evidence="2 5" id="KW-0963">Cytoplasm</keyword>
<feature type="binding site" evidence="5">
    <location>
        <position position="259"/>
    </location>
    <ligand>
        <name>substrate</name>
    </ligand>
</feature>
<dbReference type="Gene3D" id="3.40.50.1820">
    <property type="entry name" value="alpha/beta hydrolase"/>
    <property type="match status" value="1"/>
</dbReference>
<evidence type="ECO:0000256" key="4">
    <source>
        <dbReference type="ARBA" id="ARBA00022801"/>
    </source>
</evidence>
<dbReference type="GO" id="GO:0009102">
    <property type="term" value="P:biotin biosynthetic process"/>
    <property type="evidence" value="ECO:0007669"/>
    <property type="project" value="UniProtKB-UniRule"/>
</dbReference>
<dbReference type="Proteomes" id="UP000198854">
    <property type="component" value="Unassembled WGS sequence"/>
</dbReference>
<dbReference type="SUPFAM" id="SSF53474">
    <property type="entry name" value="alpha/beta-Hydrolases"/>
    <property type="match status" value="1"/>
</dbReference>
<organism evidence="7 8">
    <name type="scientific">Vibrio xiamenensis</name>
    <dbReference type="NCBI Taxonomy" id="861298"/>
    <lineage>
        <taxon>Bacteria</taxon>
        <taxon>Pseudomonadati</taxon>
        <taxon>Pseudomonadota</taxon>
        <taxon>Gammaproteobacteria</taxon>
        <taxon>Vibrionales</taxon>
        <taxon>Vibrionaceae</taxon>
        <taxon>Vibrio</taxon>
    </lineage>
</organism>
<feature type="binding site" evidence="5">
    <location>
        <begin position="88"/>
        <end position="89"/>
    </location>
    <ligand>
        <name>substrate</name>
    </ligand>
</feature>
<evidence type="ECO:0000256" key="3">
    <source>
        <dbReference type="ARBA" id="ARBA00022756"/>
    </source>
</evidence>
<proteinExistence type="inferred from homology"/>
<dbReference type="PANTHER" id="PTHR43798">
    <property type="entry name" value="MONOACYLGLYCEROL LIPASE"/>
    <property type="match status" value="1"/>
</dbReference>
<dbReference type="InterPro" id="IPR029058">
    <property type="entry name" value="AB_hydrolase_fold"/>
</dbReference>
<dbReference type="GO" id="GO:0005737">
    <property type="term" value="C:cytoplasm"/>
    <property type="evidence" value="ECO:0007669"/>
    <property type="project" value="UniProtKB-SubCell"/>
</dbReference>
<dbReference type="GO" id="GO:0090499">
    <property type="term" value="F:pimelyl-[acyl-carrier protein] methyl ester esterase activity"/>
    <property type="evidence" value="ECO:0007669"/>
    <property type="project" value="UniProtKB-EC"/>
</dbReference>
<comment type="catalytic activity">
    <reaction evidence="5">
        <text>6-carboxyhexanoyl-[ACP] methyl ester + H2O = 6-carboxyhexanoyl-[ACP] + methanol + H(+)</text>
        <dbReference type="Rhea" id="RHEA:42700"/>
        <dbReference type="Rhea" id="RHEA-COMP:9955"/>
        <dbReference type="Rhea" id="RHEA-COMP:10186"/>
        <dbReference type="ChEBI" id="CHEBI:15377"/>
        <dbReference type="ChEBI" id="CHEBI:15378"/>
        <dbReference type="ChEBI" id="CHEBI:17790"/>
        <dbReference type="ChEBI" id="CHEBI:78846"/>
        <dbReference type="ChEBI" id="CHEBI:82735"/>
        <dbReference type="EC" id="3.1.1.85"/>
    </reaction>
</comment>
<dbReference type="AlphaFoldDB" id="A0A1G8F4F0"/>
<feature type="binding site" evidence="5">
    <location>
        <begin position="167"/>
        <end position="171"/>
    </location>
    <ligand>
        <name>substrate</name>
    </ligand>
</feature>
<dbReference type="HAMAP" id="MF_01260">
    <property type="entry name" value="Carboxylester"/>
    <property type="match status" value="1"/>
</dbReference>
<comment type="pathway">
    <text evidence="5">Cofactor biosynthesis; biotin biosynthesis.</text>
</comment>
<feature type="binding site" evidence="5">
    <location>
        <position position="28"/>
    </location>
    <ligand>
        <name>substrate</name>
    </ligand>
</feature>
<evidence type="ECO:0000256" key="2">
    <source>
        <dbReference type="ARBA" id="ARBA00022490"/>
    </source>
</evidence>
<sequence>MVENASNAPSLYWHTQGQGADLVLIHGWGMNGAVWQQTVEQLSQYFRVHVVDLPGFGHSAATHTDSLQEMAEAVLEHAPQQAIWLGWSLGGLVASHIAIYHPQRVTRLITVASSPKFAAETKTAAETQVSTETKAAAQKPWRGIQPLVLSNFTEQLLDDFRLTIERFMALQAMGSPSARQDVKTIKQAVLSRPEPNPASLLAGLNILADVDLRSELSAITAPVLRLYGRLDGLVPVKVASDVQAIMPSSVMHIFQASSHAPFITELDEFCQKIVEFAALD</sequence>
<accession>A0A1G8F4F0</accession>
<dbReference type="GO" id="GO:0016020">
    <property type="term" value="C:membrane"/>
    <property type="evidence" value="ECO:0007669"/>
    <property type="project" value="TreeGrafter"/>
</dbReference>
<evidence type="ECO:0000313" key="8">
    <source>
        <dbReference type="Proteomes" id="UP000198854"/>
    </source>
</evidence>
<keyword evidence="4 5" id="KW-0378">Hydrolase</keyword>
<feature type="active site" description="Nucleophile" evidence="5">
    <location>
        <position position="88"/>
    </location>
</feature>
<dbReference type="STRING" id="861298.SAMN04488136_12851"/>
<dbReference type="InterPro" id="IPR000073">
    <property type="entry name" value="AB_hydrolase_1"/>
</dbReference>
<dbReference type="InterPro" id="IPR050266">
    <property type="entry name" value="AB_hydrolase_sf"/>
</dbReference>
<name>A0A1G8F4F0_9VIBR</name>
<evidence type="ECO:0000256" key="1">
    <source>
        <dbReference type="ARBA" id="ARBA00022487"/>
    </source>
</evidence>
<dbReference type="EMBL" id="FNDD01000028">
    <property type="protein sequence ID" value="SDH76996.1"/>
    <property type="molecule type" value="Genomic_DNA"/>
</dbReference>
<comment type="function">
    <text evidence="5">The physiological role of BioH is to remove the methyl group introduced by BioC when the pimeloyl moiety is complete. It allows to synthesize pimeloyl-ACP via the fatty acid synthetic pathway through the hydrolysis of the ester bonds of pimeloyl-ACP esters.</text>
</comment>
<dbReference type="InterPro" id="IPR010076">
    <property type="entry name" value="BioH"/>
</dbReference>
<dbReference type="PANTHER" id="PTHR43798:SF31">
    <property type="entry name" value="AB HYDROLASE SUPERFAMILY PROTEIN YCLE"/>
    <property type="match status" value="1"/>
</dbReference>
<feature type="active site" evidence="5">
    <location>
        <position position="231"/>
    </location>
</feature>
<evidence type="ECO:0000259" key="6">
    <source>
        <dbReference type="Pfam" id="PF00561"/>
    </source>
</evidence>
<dbReference type="RefSeq" id="WP_093277847.1">
    <property type="nucleotide sequence ID" value="NZ_FNDD01000028.1"/>
</dbReference>
<protein>
    <recommendedName>
        <fullName evidence="5">Pimeloyl-[acyl-carrier protein] methyl ester esterase</fullName>
        <ecNumber evidence="5">3.1.1.85</ecNumber>
    </recommendedName>
    <alternativeName>
        <fullName evidence="5">Biotin synthesis protein BioH</fullName>
    </alternativeName>
    <alternativeName>
        <fullName evidence="5">Carboxylesterase BioH</fullName>
    </alternativeName>
</protein>
<comment type="subunit">
    <text evidence="5">Monomer.</text>
</comment>
<evidence type="ECO:0000256" key="5">
    <source>
        <dbReference type="HAMAP-Rule" id="MF_01260"/>
    </source>
</evidence>
<reference evidence="7 8" key="1">
    <citation type="submission" date="2016-10" db="EMBL/GenBank/DDBJ databases">
        <authorList>
            <person name="de Groot N.N."/>
        </authorList>
    </citation>
    <scope>NUCLEOTIDE SEQUENCE [LARGE SCALE GENOMIC DNA]</scope>
    <source>
        <strain evidence="7 8">CGMCC 1.10228</strain>
    </source>
</reference>
<keyword evidence="3 5" id="KW-0093">Biotin biosynthesis</keyword>
<gene>
    <name evidence="5" type="primary">bioH</name>
    <name evidence="7" type="ORF">SAMN04488136_12851</name>
</gene>
<evidence type="ECO:0000313" key="7">
    <source>
        <dbReference type="EMBL" id="SDH76996.1"/>
    </source>
</evidence>
<dbReference type="EC" id="3.1.1.85" evidence="5"/>
<feature type="active site" evidence="5">
    <location>
        <position position="259"/>
    </location>
</feature>
<keyword evidence="1 5" id="KW-0719">Serine esterase</keyword>
<dbReference type="UniPathway" id="UPA00078"/>
<feature type="domain" description="AB hydrolase-1" evidence="6">
    <location>
        <begin position="22"/>
        <end position="265"/>
    </location>
</feature>
<comment type="similarity">
    <text evidence="5">Belongs to the AB hydrolase superfamily. Carboxylesterase BioH family.</text>
</comment>